<organism evidence="1 2">
    <name type="scientific">Symbiodinium necroappetens</name>
    <dbReference type="NCBI Taxonomy" id="1628268"/>
    <lineage>
        <taxon>Eukaryota</taxon>
        <taxon>Sar</taxon>
        <taxon>Alveolata</taxon>
        <taxon>Dinophyceae</taxon>
        <taxon>Suessiales</taxon>
        <taxon>Symbiodiniaceae</taxon>
        <taxon>Symbiodinium</taxon>
    </lineage>
</organism>
<name>A0A812XSS6_9DINO</name>
<reference evidence="1" key="1">
    <citation type="submission" date="2021-02" db="EMBL/GenBank/DDBJ databases">
        <authorList>
            <person name="Dougan E. K."/>
            <person name="Rhodes N."/>
            <person name="Thang M."/>
            <person name="Chan C."/>
        </authorList>
    </citation>
    <scope>NUCLEOTIDE SEQUENCE</scope>
</reference>
<dbReference type="EMBL" id="CAJNJA010037863">
    <property type="protein sequence ID" value="CAE7739440.1"/>
    <property type="molecule type" value="Genomic_DNA"/>
</dbReference>
<protein>
    <recommendedName>
        <fullName evidence="3">Carboxypeptidase regulatory-like domain-containing protein</fullName>
    </recommendedName>
</protein>
<evidence type="ECO:0000313" key="2">
    <source>
        <dbReference type="Proteomes" id="UP000601435"/>
    </source>
</evidence>
<evidence type="ECO:0008006" key="3">
    <source>
        <dbReference type="Google" id="ProtNLM"/>
    </source>
</evidence>
<gene>
    <name evidence="1" type="ORF">SNEC2469_LOCUS21363</name>
</gene>
<dbReference type="Proteomes" id="UP000601435">
    <property type="component" value="Unassembled WGS sequence"/>
</dbReference>
<keyword evidence="2" id="KW-1185">Reference proteome</keyword>
<dbReference type="OrthoDB" id="409711at2759"/>
<evidence type="ECO:0000313" key="1">
    <source>
        <dbReference type="EMBL" id="CAE7739440.1"/>
    </source>
</evidence>
<dbReference type="AlphaFoldDB" id="A0A812XSS6"/>
<sequence length="379" mass="41801">MPGDFSAIGADGESVMLESLGAAWIGAVDSKGEALEVKEDSEGVTLDIHTTVQAKNAAKLEVLPEMWSFDEETGKWQLAASDMAIDGQAAPNASRVTVREETAVEEELPKARPRKSKRAYRKPFDPEKVAKTWMTPEAFREKLAQEGEKSIAAPVSKLGYWNIDMAYHSPNRAVMFKGRVLDRAGDPLADAQIWGVGKSYHGRSPDTTDKGGRFEALVVQFDSEVDVEVSYRKPADSDKKLDVFFQGGYAPRVSSVTVEKLLAQLPGSYHLDETKEYPRWWKSAPQGVGPSCSIRWSSLRHRWHLMVGERVLFGFPGDEDGQRGSPVGDGWQPTRDLATESLTVLKCHRARKVISEKFGPYHTGPAGNFVDVGEFKTGA</sequence>
<accession>A0A812XSS6</accession>
<comment type="caution">
    <text evidence="1">The sequence shown here is derived from an EMBL/GenBank/DDBJ whole genome shotgun (WGS) entry which is preliminary data.</text>
</comment>
<proteinExistence type="predicted"/>